<feature type="transmembrane region" description="Helical" evidence="1">
    <location>
        <begin position="230"/>
        <end position="251"/>
    </location>
</feature>
<proteinExistence type="predicted"/>
<dbReference type="RefSeq" id="YP_010802713.1">
    <property type="nucleotide sequence ID" value="NC_077039.1"/>
</dbReference>
<evidence type="ECO:0000313" key="2">
    <source>
        <dbReference type="EMBL" id="QOE74380.1"/>
    </source>
</evidence>
<reference evidence="2" key="3">
    <citation type="journal article" date="2014" name="J. Virol.">
        <title>Comparative genome analysis of four elephant endotheliotropic herpesviruses, EEHV3, EEHV4, EEHV5, and EEHV6, from cases of hemorrhagic disease or viremia.</title>
        <authorList>
            <person name="Zong JC"/>
            <person name="Latimer EM"/>
            <person name="Long SY"/>
            <person name="Richman LK"/>
            <person name="Heaggans SY"/>
            <person name="Hayward GS."/>
        </authorList>
    </citation>
    <scope>NUCLEOTIDE SEQUENCE</scope>
    <source>
        <strain evidence="2">Nyah NAP97</strain>
    </source>
</reference>
<keyword evidence="1" id="KW-0472">Membrane</keyword>
<feature type="transmembrane region" description="Helical" evidence="1">
    <location>
        <begin position="190"/>
        <end position="209"/>
    </location>
</feature>
<sequence length="371" mass="43267">MLFFEKIRFACPYYYEWGKLEGTWMHRKREKQTKHTPIILLSRPHTPLTFFKSTHNKAYKNQVAQALNSYIYRAKKRPFGFFSQGWLVELSYYPNQLKMAPAFHVLVNPNAADPNNAGVLFQPEVNISFAVFFVFNTLLFLIASVSCFMQRQVFSSLINPSIGLLGSFIGMYVNLSTDTHSITEWELCNFVSTLMLGLCCIMLVILILLTRYRRHYGMIYYYLYGLNRGIIYMVVMSFVCDFGYIGIWGFHNRVYAKYLCVRLFALMVVFICASVLLDLVVRIRFPALPLDLAVYWVSMVYMYFNPLTNLSFKELHVYFIMMVTYVLTRRFLQLGFFYLIEHPEEGGQQGDQAPARSGDARRPVVLRVIHA</sequence>
<feature type="transmembrane region" description="Helical" evidence="1">
    <location>
        <begin position="263"/>
        <end position="281"/>
    </location>
</feature>
<feature type="transmembrane region" description="Helical" evidence="1">
    <location>
        <begin position="288"/>
        <end position="304"/>
    </location>
</feature>
<dbReference type="KEGG" id="vg:80541497"/>
<reference evidence="2" key="6">
    <citation type="journal article" date="2016" name="MSphere">
        <title>Comparison of the Gene Coding Contents and Other Unusual Features of the GC-Rich and AT-Rich Branch Probosciviruses.</title>
        <authorList>
            <person name="Ling P.D."/>
            <person name="Long S.Y."/>
            <person name="Zong J.C."/>
            <person name="Heaggans S.Y."/>
            <person name="Qin X."/>
            <person name="Hayward G.S."/>
        </authorList>
    </citation>
    <scope>NUCLEOTIDE SEQUENCE</scope>
    <source>
        <strain evidence="2">Nyah NAP97</strain>
    </source>
</reference>
<dbReference type="GeneID" id="80541497"/>
<evidence type="ECO:0000256" key="1">
    <source>
        <dbReference type="SAM" id="Phobius"/>
    </source>
</evidence>
<reference evidence="2" key="2">
    <citation type="journal article" date="2013" name="Genome Announc.">
        <title>Complete Genome Sequence of Elephant Endotheliotropic Herpesvirus 1A.</title>
        <authorList>
            <person name="Ling P.D."/>
            <person name="Reid J.G."/>
            <person name="Qin X."/>
            <person name="Muzny D.M."/>
            <person name="Gibbs R."/>
            <person name="Petrosino J."/>
            <person name="Peng R."/>
            <person name="Zong J.C."/>
            <person name="Heaggans S.Y."/>
            <person name="Hayward G.S."/>
        </authorList>
    </citation>
    <scope>NUCLEOTIDE SEQUENCE</scope>
    <source>
        <strain evidence="2">Nyah NAP97</strain>
    </source>
</reference>
<reference evidence="2" key="7">
    <citation type="submission" date="2019-08" db="EMBL/GenBank/DDBJ databases">
        <title>Complete Genome Assembly and Annotation of EEHV3A the First Example of a GC-Branch African Elephant Endotheliotrophic Herpesvirus Associated with Lethal Hemorrhagic Disease.</title>
        <authorList>
            <person name="Tan J."/>
            <person name="Ling P.D."/>
            <person name="Worley K."/>
            <person name="Proudfoot J."/>
            <person name="Bowman M."/>
            <person name="Qin X."/>
            <person name="Latimer E.M."/>
            <person name="Holder K."/>
            <person name="Fayette M."/>
            <person name="Nodolf S."/>
            <person name="Heaggans S.Y."/>
            <person name="Zong J.-C."/>
            <person name="Pearson V.R."/>
            <person name="Hayward G.S."/>
        </authorList>
    </citation>
    <scope>NUCLEOTIDE SEQUENCE</scope>
    <source>
        <strain evidence="2">Nyah NAP97</strain>
    </source>
</reference>
<evidence type="ECO:0000313" key="3">
    <source>
        <dbReference type="Proteomes" id="UP001162024"/>
    </source>
</evidence>
<protein>
    <submittedName>
        <fullName evidence="2">Protein E14.2</fullName>
    </submittedName>
</protein>
<reference evidence="2" key="1">
    <citation type="journal article" date="2009" name="Vet. Pathol.">
        <title>Clinico-pathologic features of fatal disease attributed to new variants of endotheliotropic herpesviruses in two Asian elephants (Elephas maximus).</title>
        <authorList>
            <person name="Garner M.M."/>
            <person name="Helmick K."/>
            <person name="Ochsenreiter J."/>
            <person name="Richman L.K."/>
            <person name="Latimer E."/>
            <person name="Wise A.G."/>
            <person name="Maes R.K."/>
            <person name="Kiupel M."/>
            <person name="Nordhausen R.W."/>
            <person name="Zong J.C."/>
            <person name="Hayward G.S."/>
        </authorList>
    </citation>
    <scope>NUCLEOTIDE SEQUENCE</scope>
    <source>
        <strain evidence="2">Nyah NAP97</strain>
    </source>
</reference>
<accession>A0A866VSV8</accession>
<dbReference type="EMBL" id="MN373268">
    <property type="protein sequence ID" value="QOE74380.1"/>
    <property type="molecule type" value="Genomic_DNA"/>
</dbReference>
<keyword evidence="3" id="KW-1185">Reference proteome</keyword>
<reference evidence="2" key="4">
    <citation type="journal article" date="2016" name="ILAR J">
        <title>Review of Elephant Endotheliotropic Herpesviruses and Acute Hemorrhagic Disease.</title>
        <authorList>
            <person name="Long S.Y."/>
            <person name="Latimer E.M."/>
            <person name="Hayward G.S."/>
        </authorList>
    </citation>
    <scope>NUCLEOTIDE SEQUENCE</scope>
    <source>
        <strain evidence="2">Nyah NAP97</strain>
    </source>
</reference>
<dbReference type="Proteomes" id="UP001162024">
    <property type="component" value="Segment"/>
</dbReference>
<keyword evidence="1" id="KW-0812">Transmembrane</keyword>
<feature type="transmembrane region" description="Helical" evidence="1">
    <location>
        <begin position="129"/>
        <end position="149"/>
    </location>
</feature>
<gene>
    <name evidence="2" type="primary">E14.2</name>
</gene>
<reference evidence="2" key="5">
    <citation type="journal article" date="2016" name="MSphere">
        <title>Complete Genome Sequence of Elephant Endotheliotropic Herpesvirus 4, the First Example of a GC-Rich Branch Proboscivirus.</title>
        <authorList>
            <person name="Ling P.D."/>
            <person name="Long S.Y."/>
            <person name="Fuery A."/>
            <person name="Peng R.S."/>
            <person name="Heaggans S.Y."/>
            <person name="Qin X."/>
            <person name="Worley K.C."/>
            <person name="Dugan S."/>
            <person name="Hayward G.S."/>
        </authorList>
    </citation>
    <scope>NUCLEOTIDE SEQUENCE</scope>
    <source>
        <strain evidence="2">Nyah NAP97</strain>
    </source>
</reference>
<feature type="transmembrane region" description="Helical" evidence="1">
    <location>
        <begin position="156"/>
        <end position="175"/>
    </location>
</feature>
<name>A0A866VSV8_9BETA</name>
<organism evidence="2 3">
    <name type="scientific">Elephant endotheliotropic herpesvirus 3A</name>
    <dbReference type="NCBI Taxonomy" id="1329409"/>
    <lineage>
        <taxon>Viruses</taxon>
        <taxon>Duplodnaviria</taxon>
        <taxon>Heunggongvirae</taxon>
        <taxon>Peploviricota</taxon>
        <taxon>Herviviricetes</taxon>
        <taxon>Herpesvirales</taxon>
        <taxon>Orthoherpesviridae</taxon>
        <taxon>Betaherpesvirinae</taxon>
        <taxon>Proboscivirus</taxon>
        <taxon>Elephant endotheliotropic herpesvirus 3</taxon>
    </lineage>
</organism>
<keyword evidence="1" id="KW-1133">Transmembrane helix</keyword>